<evidence type="ECO:0000256" key="4">
    <source>
        <dbReference type="ARBA" id="ARBA00022989"/>
    </source>
</evidence>
<dbReference type="InterPro" id="IPR014108">
    <property type="entry name" value="Caa3-assmbl_CtaG"/>
</dbReference>
<keyword evidence="5 6" id="KW-0472">Membrane</keyword>
<evidence type="ECO:0000256" key="3">
    <source>
        <dbReference type="ARBA" id="ARBA00022692"/>
    </source>
</evidence>
<protein>
    <submittedName>
        <fullName evidence="7">Putative membrane protein</fullName>
    </submittedName>
</protein>
<evidence type="ECO:0000313" key="7">
    <source>
        <dbReference type="EMBL" id="MBB6454994.1"/>
    </source>
</evidence>
<dbReference type="GO" id="GO:0005886">
    <property type="term" value="C:plasma membrane"/>
    <property type="evidence" value="ECO:0007669"/>
    <property type="project" value="UniProtKB-SubCell"/>
</dbReference>
<evidence type="ECO:0000256" key="2">
    <source>
        <dbReference type="ARBA" id="ARBA00022475"/>
    </source>
</evidence>
<evidence type="ECO:0000256" key="5">
    <source>
        <dbReference type="ARBA" id="ARBA00023136"/>
    </source>
</evidence>
<comment type="caution">
    <text evidence="7">The sequence shown here is derived from an EMBL/GenBank/DDBJ whole genome shotgun (WGS) entry which is preliminary data.</text>
</comment>
<evidence type="ECO:0000313" key="8">
    <source>
        <dbReference type="Proteomes" id="UP000581688"/>
    </source>
</evidence>
<keyword evidence="3 6" id="KW-0812">Transmembrane</keyword>
<dbReference type="EMBL" id="JACHGH010000014">
    <property type="protein sequence ID" value="MBB6454994.1"/>
    <property type="molecule type" value="Genomic_DNA"/>
</dbReference>
<feature type="transmembrane region" description="Helical" evidence="6">
    <location>
        <begin position="118"/>
        <end position="141"/>
    </location>
</feature>
<feature type="transmembrane region" description="Helical" evidence="6">
    <location>
        <begin position="153"/>
        <end position="174"/>
    </location>
</feature>
<feature type="transmembrane region" description="Helical" evidence="6">
    <location>
        <begin position="186"/>
        <end position="208"/>
    </location>
</feature>
<name>A0A841Q9M6_9BACI</name>
<dbReference type="AlphaFoldDB" id="A0A841Q9M6"/>
<dbReference type="Proteomes" id="UP000581688">
    <property type="component" value="Unassembled WGS sequence"/>
</dbReference>
<dbReference type="InterPro" id="IPR019108">
    <property type="entry name" value="Caa3_assmbl_CtaG-rel"/>
</dbReference>
<keyword evidence="2" id="KW-1003">Cell membrane</keyword>
<gene>
    <name evidence="7" type="ORF">HNQ94_003488</name>
</gene>
<keyword evidence="8" id="KW-1185">Reference proteome</keyword>
<sequence length="297" mass="33951">MWAKIQIFGFRALWSPYFFLFILALAVLYYLVTGPLRHKFGGNEEDIPSVKQRISFYAGLALLYIVKGSPVDLLSHIMFMAHMIQMAFYYLVFPILIIRGIPVWIWKKVFNTKGLRHVLNLLTKPLIAIFLFNFLFSIYHLPDILDYSKSHEISHSVISVVLLFAAFCMWWPLLTPIKEQQIMKPLYKILYIFGNGVLITPACGLIMFSSIPLYSTYSDVQAWSNALSLCVPLDVLQGITLSGPELFSNISLLHDQQAGGILMKVLQEVIYGIILGSVFFKWFRSENRGVDPIPNQS</sequence>
<organism evidence="7 8">
    <name type="scientific">Salirhabdus euzebyi</name>
    <dbReference type="NCBI Taxonomy" id="394506"/>
    <lineage>
        <taxon>Bacteria</taxon>
        <taxon>Bacillati</taxon>
        <taxon>Bacillota</taxon>
        <taxon>Bacilli</taxon>
        <taxon>Bacillales</taxon>
        <taxon>Bacillaceae</taxon>
        <taxon>Salirhabdus</taxon>
    </lineage>
</organism>
<dbReference type="RefSeq" id="WP_174497467.1">
    <property type="nucleotide sequence ID" value="NZ_CADDWK010000015.1"/>
</dbReference>
<evidence type="ECO:0000256" key="1">
    <source>
        <dbReference type="ARBA" id="ARBA00004651"/>
    </source>
</evidence>
<dbReference type="NCBIfam" id="TIGR02737">
    <property type="entry name" value="caa3_CtaG"/>
    <property type="match status" value="1"/>
</dbReference>
<feature type="transmembrane region" description="Helical" evidence="6">
    <location>
        <begin position="12"/>
        <end position="33"/>
    </location>
</feature>
<keyword evidence="4 6" id="KW-1133">Transmembrane helix</keyword>
<comment type="subcellular location">
    <subcellularLocation>
        <location evidence="1">Cell membrane</location>
        <topology evidence="1">Multi-pass membrane protein</topology>
    </subcellularLocation>
</comment>
<feature type="transmembrane region" description="Helical" evidence="6">
    <location>
        <begin position="87"/>
        <end position="106"/>
    </location>
</feature>
<evidence type="ECO:0000256" key="6">
    <source>
        <dbReference type="SAM" id="Phobius"/>
    </source>
</evidence>
<dbReference type="Pfam" id="PF09678">
    <property type="entry name" value="Caa3_CtaG"/>
    <property type="match status" value="1"/>
</dbReference>
<feature type="transmembrane region" description="Helical" evidence="6">
    <location>
        <begin position="261"/>
        <end position="280"/>
    </location>
</feature>
<reference evidence="7 8" key="1">
    <citation type="submission" date="2020-08" db="EMBL/GenBank/DDBJ databases">
        <title>Genomic Encyclopedia of Type Strains, Phase IV (KMG-IV): sequencing the most valuable type-strain genomes for metagenomic binning, comparative biology and taxonomic classification.</title>
        <authorList>
            <person name="Goeker M."/>
        </authorList>
    </citation>
    <scope>NUCLEOTIDE SEQUENCE [LARGE SCALE GENOMIC DNA]</scope>
    <source>
        <strain evidence="7 8">DSM 19612</strain>
    </source>
</reference>
<proteinExistence type="predicted"/>
<accession>A0A841Q9M6</accession>